<sequence length="183" mass="20514">MPLYPKLPSRVKPSELTMINPVWIDIQTDPQEFVANKSVTFLWVMRDDGSVIVGVEEPWKYPDAFSPSVRPMLEEMRKHYEAKAAYWDEHSVRDGSGGHPTLAAWFSPSGEASGHAGFAYIGGELRYEAETGWILTNQSGRFGRRDELNDGTVTRADVLLAMNAAAQRIREKTGLTVTVRVMQ</sequence>
<protein>
    <submittedName>
        <fullName evidence="1">Uncharacterized protein</fullName>
    </submittedName>
</protein>
<organism evidence="1 2">
    <name type="scientific">Trinickia dabaoshanensis</name>
    <dbReference type="NCBI Taxonomy" id="564714"/>
    <lineage>
        <taxon>Bacteria</taxon>
        <taxon>Pseudomonadati</taxon>
        <taxon>Pseudomonadota</taxon>
        <taxon>Betaproteobacteria</taxon>
        <taxon>Burkholderiales</taxon>
        <taxon>Burkholderiaceae</taxon>
        <taxon>Trinickia</taxon>
    </lineage>
</organism>
<accession>A0A2N7VB78</accession>
<evidence type="ECO:0000313" key="2">
    <source>
        <dbReference type="Proteomes" id="UP000235616"/>
    </source>
</evidence>
<dbReference type="AlphaFoldDB" id="A0A2N7VB78"/>
<gene>
    <name evidence="1" type="ORF">C0Z18_32115</name>
</gene>
<name>A0A2N7VB78_9BURK</name>
<dbReference type="RefSeq" id="WP_146014164.1">
    <property type="nucleotide sequence ID" value="NZ_PNYA01000052.1"/>
</dbReference>
<keyword evidence="2" id="KW-1185">Reference proteome</keyword>
<evidence type="ECO:0000313" key="1">
    <source>
        <dbReference type="EMBL" id="PMS14344.1"/>
    </source>
</evidence>
<reference evidence="1 2" key="1">
    <citation type="submission" date="2018-01" db="EMBL/GenBank/DDBJ databases">
        <title>Whole genome analyses suggest that Burkholderia sensu lato contains two further novel genera in the rhizoxinica-symbiotica group Mycetohabitans gen. nov., and Trinickia gen. nov.: implications for the evolution of diazotrophy and nodulation in the Burkholderiaceae.</title>
        <authorList>
            <person name="Estrada-de los Santos P."/>
            <person name="Palmer M."/>
            <person name="Chavez-Ramirez B."/>
            <person name="Beukes C."/>
            <person name="Steenkamp E.T."/>
            <person name="Hirsch A.M."/>
            <person name="Manyaka P."/>
            <person name="Maluk M."/>
            <person name="Lafos M."/>
            <person name="Crook M."/>
            <person name="Gross E."/>
            <person name="Simon M.F."/>
            <person name="Bueno dos Reis Junior F."/>
            <person name="Poole P.S."/>
            <person name="Venter S.N."/>
            <person name="James E.K."/>
        </authorList>
    </citation>
    <scope>NUCLEOTIDE SEQUENCE [LARGE SCALE GENOMIC DNA]</scope>
    <source>
        <strain evidence="1 2">GIMN1.004</strain>
    </source>
</reference>
<proteinExistence type="predicted"/>
<dbReference type="EMBL" id="PNYA01000052">
    <property type="protein sequence ID" value="PMS14344.1"/>
    <property type="molecule type" value="Genomic_DNA"/>
</dbReference>
<comment type="caution">
    <text evidence="1">The sequence shown here is derived from an EMBL/GenBank/DDBJ whole genome shotgun (WGS) entry which is preliminary data.</text>
</comment>
<dbReference type="OrthoDB" id="8365664at2"/>
<dbReference type="Proteomes" id="UP000235616">
    <property type="component" value="Unassembled WGS sequence"/>
</dbReference>